<dbReference type="Pfam" id="PF18974">
    <property type="entry name" value="DUF5710"/>
    <property type="match status" value="1"/>
</dbReference>
<protein>
    <recommendedName>
        <fullName evidence="1">DUF5710 domain-containing protein</fullName>
    </recommendedName>
</protein>
<evidence type="ECO:0000259" key="1">
    <source>
        <dbReference type="Pfam" id="PF18974"/>
    </source>
</evidence>
<dbReference type="InterPro" id="IPR043764">
    <property type="entry name" value="DUF5710"/>
</dbReference>
<dbReference type="Proteomes" id="UP000318422">
    <property type="component" value="Unassembled WGS sequence"/>
</dbReference>
<sequence>MRTNLKVPFAEKDEAKKLGARWDAARKLWYVEGKADLTPFARWSPSPHDGAAAAPAPAKAAGRKMEASSLVIVGSGYRACPPVCECPPWEVCSRCEGVSFSAPASAKAPV</sequence>
<keyword evidence="3" id="KW-1185">Reference proteome</keyword>
<name>A0A4Y4CTP5_ZOORA</name>
<reference evidence="2 3" key="1">
    <citation type="submission" date="2019-06" db="EMBL/GenBank/DDBJ databases">
        <title>Whole genome shotgun sequence of Zoogloea ramigera NBRC 15342.</title>
        <authorList>
            <person name="Hosoyama A."/>
            <person name="Uohara A."/>
            <person name="Ohji S."/>
            <person name="Ichikawa N."/>
        </authorList>
    </citation>
    <scope>NUCLEOTIDE SEQUENCE [LARGE SCALE GENOMIC DNA]</scope>
    <source>
        <strain evidence="2 3">NBRC 15342</strain>
    </source>
</reference>
<organism evidence="2 3">
    <name type="scientific">Zoogloea ramigera</name>
    <dbReference type="NCBI Taxonomy" id="350"/>
    <lineage>
        <taxon>Bacteria</taxon>
        <taxon>Pseudomonadati</taxon>
        <taxon>Pseudomonadota</taxon>
        <taxon>Betaproteobacteria</taxon>
        <taxon>Rhodocyclales</taxon>
        <taxon>Zoogloeaceae</taxon>
        <taxon>Zoogloea</taxon>
    </lineage>
</organism>
<dbReference type="OrthoDB" id="9792687at2"/>
<feature type="domain" description="DUF5710" evidence="1">
    <location>
        <begin position="2"/>
        <end position="45"/>
    </location>
</feature>
<evidence type="ECO:0000313" key="2">
    <source>
        <dbReference type="EMBL" id="GEC94814.1"/>
    </source>
</evidence>
<dbReference type="AlphaFoldDB" id="A0A4Y4CTP5"/>
<proteinExistence type="predicted"/>
<comment type="caution">
    <text evidence="2">The sequence shown here is derived from an EMBL/GenBank/DDBJ whole genome shotgun (WGS) entry which is preliminary data.</text>
</comment>
<dbReference type="EMBL" id="BJNV01000010">
    <property type="protein sequence ID" value="GEC94814.1"/>
    <property type="molecule type" value="Genomic_DNA"/>
</dbReference>
<accession>A0A4Y4CTP5</accession>
<dbReference type="RefSeq" id="WP_141349720.1">
    <property type="nucleotide sequence ID" value="NZ_BJNV01000010.1"/>
</dbReference>
<evidence type="ECO:0000313" key="3">
    <source>
        <dbReference type="Proteomes" id="UP000318422"/>
    </source>
</evidence>
<gene>
    <name evidence="2" type="ORF">ZRA01_08870</name>
</gene>